<dbReference type="GO" id="GO:0005829">
    <property type="term" value="C:cytosol"/>
    <property type="evidence" value="ECO:0007669"/>
    <property type="project" value="TreeGrafter"/>
</dbReference>
<dbReference type="OrthoDB" id="1274115at2759"/>
<dbReference type="InterPro" id="IPR002347">
    <property type="entry name" value="SDR_fam"/>
</dbReference>
<dbReference type="VEuPathDB" id="AmoebaDB:FDP41_008435"/>
<dbReference type="Pfam" id="PF00106">
    <property type="entry name" value="adh_short"/>
    <property type="match status" value="1"/>
</dbReference>
<sequence>MSSSSSSTKIIDSYFLPNDVCVVSGASSGIGKKIALELSKFRTNVVLLARTKSLLEQVSQECISLGASSTLVIPCDVSNEEQCKNAIQSIHSKYNGRLDKLFLCAGISGSIPFEHIQDMSIFEQMFKTNVMGYIYLTKFSLPLLKQSKSNPHICVMSSMSGVIPIPMRTAYCMSKFAVEGFFRTLRTELKHTKDAKHICITLICPGWVDTDIRKHHVTEHQTNYDNGSKMMSVEECVKKTLKAVREKKGTQRFKTLYHWSPIIYELYPKFIEDLTVKKTGFSQLMYRVEHNSQAEQSTTSRPSKL</sequence>
<evidence type="ECO:0000256" key="3">
    <source>
        <dbReference type="ARBA" id="ARBA00023002"/>
    </source>
</evidence>
<keyword evidence="2" id="KW-0521">NADP</keyword>
<dbReference type="Proteomes" id="UP000444721">
    <property type="component" value="Unassembled WGS sequence"/>
</dbReference>
<dbReference type="EMBL" id="VFQX01000061">
    <property type="protein sequence ID" value="KAF0973228.1"/>
    <property type="molecule type" value="Genomic_DNA"/>
</dbReference>
<dbReference type="GeneID" id="68115653"/>
<reference evidence="4 5" key="1">
    <citation type="journal article" date="2019" name="Sci. Rep.">
        <title>Nanopore sequencing improves the draft genome of the human pathogenic amoeba Naegleria fowleri.</title>
        <authorList>
            <person name="Liechti N."/>
            <person name="Schurch N."/>
            <person name="Bruggmann R."/>
            <person name="Wittwer M."/>
        </authorList>
    </citation>
    <scope>NUCLEOTIDE SEQUENCE [LARGE SCALE GENOMIC DNA]</scope>
    <source>
        <strain evidence="4 5">ATCC 30894</strain>
    </source>
</reference>
<proteinExistence type="inferred from homology"/>
<gene>
    <name evidence="4" type="ORF">FDP41_008435</name>
</gene>
<comment type="similarity">
    <text evidence="1">Belongs to the short-chain dehydrogenases/reductases (SDR) family.</text>
</comment>
<dbReference type="AlphaFoldDB" id="A0A6A5BGT0"/>
<evidence type="ECO:0000313" key="5">
    <source>
        <dbReference type="Proteomes" id="UP000444721"/>
    </source>
</evidence>
<organism evidence="4 5">
    <name type="scientific">Naegleria fowleri</name>
    <name type="common">Brain eating amoeba</name>
    <dbReference type="NCBI Taxonomy" id="5763"/>
    <lineage>
        <taxon>Eukaryota</taxon>
        <taxon>Discoba</taxon>
        <taxon>Heterolobosea</taxon>
        <taxon>Tetramitia</taxon>
        <taxon>Eutetramitia</taxon>
        <taxon>Vahlkampfiidae</taxon>
        <taxon>Naegleria</taxon>
    </lineage>
</organism>
<accession>A0A6A5BGT0</accession>
<evidence type="ECO:0000256" key="2">
    <source>
        <dbReference type="ARBA" id="ARBA00022857"/>
    </source>
</evidence>
<dbReference type="GO" id="GO:0016491">
    <property type="term" value="F:oxidoreductase activity"/>
    <property type="evidence" value="ECO:0007669"/>
    <property type="project" value="UniProtKB-KW"/>
</dbReference>
<dbReference type="PANTHER" id="PTHR43391">
    <property type="entry name" value="RETINOL DEHYDROGENASE-RELATED"/>
    <property type="match status" value="1"/>
</dbReference>
<dbReference type="VEuPathDB" id="AmoebaDB:NfTy_093310"/>
<keyword evidence="5" id="KW-1185">Reference proteome</keyword>
<dbReference type="InterPro" id="IPR020904">
    <property type="entry name" value="Sc_DH/Rdtase_CS"/>
</dbReference>
<evidence type="ECO:0000313" key="4">
    <source>
        <dbReference type="EMBL" id="KAF0973228.1"/>
    </source>
</evidence>
<dbReference type="Gene3D" id="3.40.50.720">
    <property type="entry name" value="NAD(P)-binding Rossmann-like Domain"/>
    <property type="match status" value="1"/>
</dbReference>
<dbReference type="VEuPathDB" id="AmoebaDB:NF0033250"/>
<evidence type="ECO:0000256" key="1">
    <source>
        <dbReference type="ARBA" id="ARBA00006484"/>
    </source>
</evidence>
<dbReference type="RefSeq" id="XP_044557941.1">
    <property type="nucleotide sequence ID" value="XM_044712288.1"/>
</dbReference>
<dbReference type="PROSITE" id="PS00061">
    <property type="entry name" value="ADH_SHORT"/>
    <property type="match status" value="1"/>
</dbReference>
<dbReference type="OMA" id="MRLTHAC"/>
<protein>
    <submittedName>
        <fullName evidence="4">Uncharacterized protein</fullName>
    </submittedName>
</protein>
<dbReference type="SUPFAM" id="SSF51735">
    <property type="entry name" value="NAD(P)-binding Rossmann-fold domains"/>
    <property type="match status" value="1"/>
</dbReference>
<keyword evidence="3" id="KW-0560">Oxidoreductase</keyword>
<dbReference type="PANTHER" id="PTHR43391:SF14">
    <property type="entry name" value="DEHYDROGENASE_REDUCTASE SDR FAMILY PROTEIN 7-LIKE"/>
    <property type="match status" value="1"/>
</dbReference>
<dbReference type="InterPro" id="IPR036291">
    <property type="entry name" value="NAD(P)-bd_dom_sf"/>
</dbReference>
<comment type="caution">
    <text evidence="4">The sequence shown here is derived from an EMBL/GenBank/DDBJ whole genome shotgun (WGS) entry which is preliminary data.</text>
</comment>
<dbReference type="PRINTS" id="PR00081">
    <property type="entry name" value="GDHRDH"/>
</dbReference>
<name>A0A6A5BGT0_NAEFO</name>